<reference evidence="2" key="1">
    <citation type="journal article" date="2022" name="Genome Biol. Evol.">
        <title>A New Gene Family Diagnostic for Intracellular Biomineralization of Amorphous Ca Carbonates by Cyanobacteria.</title>
        <authorList>
            <person name="Benzerara K."/>
            <person name="Duprat E."/>
            <person name="Bitard-Feildel T."/>
            <person name="Caumes G."/>
            <person name="Cassier-Chauvat C."/>
            <person name="Chauvat F."/>
            <person name="Dezi M."/>
            <person name="Diop S.I."/>
            <person name="Gaschignard G."/>
            <person name="Gorgen S."/>
            <person name="Gugger M."/>
            <person name="Lopez-Garcia P."/>
            <person name="Millet M."/>
            <person name="Skouri-Panet F."/>
            <person name="Moreira D."/>
            <person name="Callebaut I."/>
        </authorList>
    </citation>
    <scope>NUCLEOTIDE SEQUENCE</scope>
    <source>
        <strain evidence="2">G9</strain>
    </source>
</reference>
<dbReference type="EMBL" id="JAKKUT010000001">
    <property type="protein sequence ID" value="MDG2989393.1"/>
    <property type="molecule type" value="Genomic_DNA"/>
</dbReference>
<dbReference type="Proteomes" id="UP001154265">
    <property type="component" value="Unassembled WGS sequence"/>
</dbReference>
<proteinExistence type="predicted"/>
<organism evidence="2 3">
    <name type="scientific">Candidatus Synechococcus calcipolaris G9</name>
    <dbReference type="NCBI Taxonomy" id="1497997"/>
    <lineage>
        <taxon>Bacteria</taxon>
        <taxon>Bacillati</taxon>
        <taxon>Cyanobacteriota</taxon>
        <taxon>Cyanophyceae</taxon>
        <taxon>Synechococcales</taxon>
        <taxon>Synechococcaceae</taxon>
        <taxon>Synechococcus</taxon>
    </lineage>
</organism>
<dbReference type="RefSeq" id="WP_277865319.1">
    <property type="nucleotide sequence ID" value="NZ_JAKKUT010000001.1"/>
</dbReference>
<feature type="transmembrane region" description="Helical" evidence="1">
    <location>
        <begin position="65"/>
        <end position="86"/>
    </location>
</feature>
<keyword evidence="3" id="KW-1185">Reference proteome</keyword>
<feature type="transmembrane region" description="Helical" evidence="1">
    <location>
        <begin position="12"/>
        <end position="32"/>
    </location>
</feature>
<keyword evidence="1" id="KW-0472">Membrane</keyword>
<feature type="transmembrane region" description="Helical" evidence="1">
    <location>
        <begin position="185"/>
        <end position="204"/>
    </location>
</feature>
<feature type="transmembrane region" description="Helical" evidence="1">
    <location>
        <begin position="41"/>
        <end position="59"/>
    </location>
</feature>
<comment type="caution">
    <text evidence="2">The sequence shown here is derived from an EMBL/GenBank/DDBJ whole genome shotgun (WGS) entry which is preliminary data.</text>
</comment>
<feature type="transmembrane region" description="Helical" evidence="1">
    <location>
        <begin position="161"/>
        <end position="179"/>
    </location>
</feature>
<keyword evidence="1" id="KW-0812">Transmembrane</keyword>
<accession>A0ABT6EU50</accession>
<dbReference type="InterPro" id="IPR037997">
    <property type="entry name" value="Dgk1-like"/>
</dbReference>
<feature type="transmembrane region" description="Helical" evidence="1">
    <location>
        <begin position="121"/>
        <end position="140"/>
    </location>
</feature>
<protein>
    <submittedName>
        <fullName evidence="2">SEC59/DGK1/VTE5 family protein</fullName>
    </submittedName>
</protein>
<reference evidence="2" key="2">
    <citation type="submission" date="2022-01" db="EMBL/GenBank/DDBJ databases">
        <authorList>
            <person name="Zivanovic Y."/>
            <person name="Moreira D."/>
            <person name="Lopez-Garcia P."/>
        </authorList>
    </citation>
    <scope>NUCLEOTIDE SEQUENCE</scope>
    <source>
        <strain evidence="2">G9</strain>
    </source>
</reference>
<name>A0ABT6EU50_9SYNE</name>
<gene>
    <name evidence="2" type="ORF">L3556_00380</name>
</gene>
<sequence>MATPNPEPHLLWGGFLVLLWLGLLLLASELVYRFCQDGAEIARKIVHIGAGHVILIAWWQNIPTVWGVAVSLGVSLLTLISYRYPLFPSISGVGRKSWGTFFYALSMAILIAVYWPQQPAFAILGILIMTWADGFAALVGKRFGRHPYVLWGSRKSWEGSLTMAGVSCIVTLFVLWLTFGWHQQLWIIAPVVGLAAMALETLSWRGLDNLTVPLGSATLCFLLTQGLF</sequence>
<dbReference type="PANTHER" id="PTHR31303">
    <property type="entry name" value="CTP-DEPENDENT DIACYLGLYCEROL KINASE 1"/>
    <property type="match status" value="1"/>
</dbReference>
<evidence type="ECO:0000256" key="1">
    <source>
        <dbReference type="SAM" id="Phobius"/>
    </source>
</evidence>
<feature type="transmembrane region" description="Helical" evidence="1">
    <location>
        <begin position="98"/>
        <end position="115"/>
    </location>
</feature>
<dbReference type="PANTHER" id="PTHR31303:SF1">
    <property type="entry name" value="CTP-DEPENDENT DIACYLGLYCEROL KINASE 1"/>
    <property type="match status" value="1"/>
</dbReference>
<evidence type="ECO:0000313" key="2">
    <source>
        <dbReference type="EMBL" id="MDG2989393.1"/>
    </source>
</evidence>
<keyword evidence="1" id="KW-1133">Transmembrane helix</keyword>
<evidence type="ECO:0000313" key="3">
    <source>
        <dbReference type="Proteomes" id="UP001154265"/>
    </source>
</evidence>